<accession>A0ABY6KM27</accession>
<dbReference type="EMBL" id="CP092869">
    <property type="protein sequence ID" value="UYV69910.1"/>
    <property type="molecule type" value="Genomic_DNA"/>
</dbReference>
<organism evidence="5 6">
    <name type="scientific">Cordylochernes scorpioides</name>
    <dbReference type="NCBI Taxonomy" id="51811"/>
    <lineage>
        <taxon>Eukaryota</taxon>
        <taxon>Metazoa</taxon>
        <taxon>Ecdysozoa</taxon>
        <taxon>Arthropoda</taxon>
        <taxon>Chelicerata</taxon>
        <taxon>Arachnida</taxon>
        <taxon>Pseudoscorpiones</taxon>
        <taxon>Cheliferoidea</taxon>
        <taxon>Chernetidae</taxon>
        <taxon>Cordylochernes</taxon>
    </lineage>
</organism>
<dbReference type="InterPro" id="IPR000477">
    <property type="entry name" value="RT_dom"/>
</dbReference>
<dbReference type="CDD" id="cd01647">
    <property type="entry name" value="RT_LTR"/>
    <property type="match status" value="1"/>
</dbReference>
<dbReference type="Gene3D" id="3.30.70.270">
    <property type="match status" value="2"/>
</dbReference>
<dbReference type="Gene3D" id="3.10.10.10">
    <property type="entry name" value="HIV Type 1 Reverse Transcriptase, subunit A, domain 1"/>
    <property type="match status" value="1"/>
</dbReference>
<evidence type="ECO:0000256" key="3">
    <source>
        <dbReference type="ARBA" id="ARBA00023268"/>
    </source>
</evidence>
<proteinExistence type="predicted"/>
<keyword evidence="6" id="KW-1185">Reference proteome</keyword>
<sequence>MQNINPPEQFNFNNPNEWPNWIKRFERFRKASELKSKKEEEQVNALIYILGEKAEDALISFNLTEIEINNYETVVKKFEEHFIGKRNVIFERAQFNRRYQQDGEAVEEYIRVLHKMAENCNYGSLKEEMIRDRIVVGVKNLQLSEKLQLEPNLILERAIQAACQTECVKQQQTILRSTTTQAANVDQVYEKVTTKKVQFYKWEKRRFKEKCGASKFHPYKDCPAKEVKCHKCKKVGHFAKVCYNKTVGQVTQGDDYHFVGDIYENGQNSNDWKVYVKVDKIKILFKMDTGADINIIPQEIYFKNFAHKKLCKPDIQLLGPRQVKLHVIGKFTALIEKDGRSIPGEIFVVPQLMQPLLSGKASESLNLIKRLQSIEKRNSLNPFEEYPKLFTGLGTLQGSYTIKLKDESQPHAIYTPRRIPIPLLNKTKEQFDQMVEKGVIEKVEQPTDWCAPMVIVPKPFSNDLRICVDLTALNKFVKREHYPIPSVEYTLAQMGGAKLFSKLDANSGFWQIPLSEESSSLTTFLTPFGRYRFKRLPFGISSAPEVFQRKMSNLLESQSGVNCHKDDIVIWGATQEEHDERLRCVLRKLQDSGLTLNKEKCIFSVKEIKFLGHLITERGVLPDPKKVQAIREFPSPSSISEVHRFLGMVNFTDKFIPDLSTILHPLNQLLVKRNDWRWDSAQEEAFEKVKKLLSTSPTLTLFDPNLPTTVSADASSYGLGAVLLQKSEDGYQKAVAYASRTMSETEKRWAQIEKESLAIVWAYERFQDYLMGNTFSIETDHKPLIPIFSTKNLDEMTPRIQRLRLRMMRYSYSIHHTPGKDIVVADALSRSPIEISHEKDPENEIYKIWQYQNEERECREIKYYCEKGWPTKNELSAEAKAFWCLRYEISVIDGLLMRNSRIYIPKSLRSKVLNSLHEGHLGIEKCRGRARSSVWWPRISQEIGELVKNCPNCIEERSNPQQPLIVSDFPSRPWEKVGIDHFYLKGKYYLLIADYYFRFPELALLEDQTTHSTILHCKSIFARHGIPEEISSKQWLHRIDGEEYQNQMKKGRDPYLSLLGYRTAPLENGYSPAELCMNRKLRTTVPISPVQLQSRIPDLENLEMREKNQRHKKKTHFDIHHRARELPHLDEGTRVWVKDLRVPGVVLEDAGSPRYIVNSPKGILRRNRFHLLPNPQGEKIDMEDEEMESPEMSQCFTSTGDNTTCDSEPRTFQRSLEPVKTRKVGLLNTADTVYFKDNSRRFYQLSVSCSAPTFLHCAAVGKCHDSCHKWQYLERKGYTLALKMGQDNFEASNGWLEKFKARRNIAFKRLHGEAGSVDANSVATWKDNCPAHQIPEGLQNIEIRFLPALTTSALQPCDMGIIKALKDQYRKRMITYLLTCMEEKKNAQVHLLFAISWLEAAWVGVSSSTIKNCFSHSGFVMDEAMEEVVEEEMNRCFEALKKHQAIDVNYIDFLEVDKDD</sequence>
<evidence type="ECO:0000256" key="1">
    <source>
        <dbReference type="ARBA" id="ARBA00012493"/>
    </source>
</evidence>
<dbReference type="PANTHER" id="PTHR37984">
    <property type="entry name" value="PROTEIN CBG26694"/>
    <property type="match status" value="1"/>
</dbReference>
<dbReference type="Gene3D" id="1.10.340.70">
    <property type="match status" value="1"/>
</dbReference>
<dbReference type="SUPFAM" id="SSF53098">
    <property type="entry name" value="Ribonuclease H-like"/>
    <property type="match status" value="1"/>
</dbReference>
<dbReference type="PROSITE" id="PS50878">
    <property type="entry name" value="RT_POL"/>
    <property type="match status" value="1"/>
</dbReference>
<dbReference type="Pfam" id="PF17921">
    <property type="entry name" value="Integrase_H2C2"/>
    <property type="match status" value="1"/>
</dbReference>
<dbReference type="SUPFAM" id="SSF56672">
    <property type="entry name" value="DNA/RNA polymerases"/>
    <property type="match status" value="1"/>
</dbReference>
<evidence type="ECO:0000259" key="4">
    <source>
        <dbReference type="PROSITE" id="PS50878"/>
    </source>
</evidence>
<dbReference type="EC" id="2.7.7.49" evidence="1"/>
<dbReference type="InterPro" id="IPR043128">
    <property type="entry name" value="Rev_trsase/Diguanyl_cyclase"/>
</dbReference>
<dbReference type="Pfam" id="PF03184">
    <property type="entry name" value="DDE_1"/>
    <property type="match status" value="1"/>
</dbReference>
<keyword evidence="2" id="KW-0238">DNA-binding</keyword>
<evidence type="ECO:0000256" key="2">
    <source>
        <dbReference type="ARBA" id="ARBA00023125"/>
    </source>
</evidence>
<dbReference type="InterPro" id="IPR036397">
    <property type="entry name" value="RNaseH_sf"/>
</dbReference>
<dbReference type="PANTHER" id="PTHR37984:SF5">
    <property type="entry name" value="PROTEIN NYNRIN-LIKE"/>
    <property type="match status" value="1"/>
</dbReference>
<dbReference type="InterPro" id="IPR041588">
    <property type="entry name" value="Integrase_H2C2"/>
</dbReference>
<dbReference type="InterPro" id="IPR041577">
    <property type="entry name" value="RT_RNaseH_2"/>
</dbReference>
<evidence type="ECO:0000313" key="5">
    <source>
        <dbReference type="EMBL" id="UYV69910.1"/>
    </source>
</evidence>
<dbReference type="InterPro" id="IPR050951">
    <property type="entry name" value="Retrovirus_Pol_polyprotein"/>
</dbReference>
<feature type="domain" description="Reverse transcriptase" evidence="4">
    <location>
        <begin position="437"/>
        <end position="615"/>
    </location>
</feature>
<dbReference type="Proteomes" id="UP001235939">
    <property type="component" value="Chromosome 07"/>
</dbReference>
<evidence type="ECO:0000313" key="6">
    <source>
        <dbReference type="Proteomes" id="UP001235939"/>
    </source>
</evidence>
<name>A0ABY6KM27_9ARAC</name>
<dbReference type="Pfam" id="PF00078">
    <property type="entry name" value="RVT_1"/>
    <property type="match status" value="1"/>
</dbReference>
<keyword evidence="3" id="KW-0511">Multifunctional enzyme</keyword>
<dbReference type="Pfam" id="PF17919">
    <property type="entry name" value="RT_RNaseH_2"/>
    <property type="match status" value="1"/>
</dbReference>
<dbReference type="InterPro" id="IPR006600">
    <property type="entry name" value="HTH_CenpB_DNA-bd_dom"/>
</dbReference>
<dbReference type="Gene3D" id="4.10.60.10">
    <property type="entry name" value="Zinc finger, CCHC-type"/>
    <property type="match status" value="1"/>
</dbReference>
<protein>
    <recommendedName>
        <fullName evidence="1">RNA-directed DNA polymerase</fullName>
        <ecNumber evidence="1">2.7.7.49</ecNumber>
    </recommendedName>
</protein>
<dbReference type="Pfam" id="PF03221">
    <property type="entry name" value="HTH_Tnp_Tc5"/>
    <property type="match status" value="1"/>
</dbReference>
<dbReference type="Gene3D" id="1.10.10.60">
    <property type="entry name" value="Homeodomain-like"/>
    <property type="match status" value="1"/>
</dbReference>
<dbReference type="Gene3D" id="3.30.420.10">
    <property type="entry name" value="Ribonuclease H-like superfamily/Ribonuclease H"/>
    <property type="match status" value="1"/>
</dbReference>
<gene>
    <name evidence="5" type="ORF">LAZ67_7001164</name>
</gene>
<dbReference type="CDD" id="cd09274">
    <property type="entry name" value="RNase_HI_RT_Ty3"/>
    <property type="match status" value="1"/>
</dbReference>
<dbReference type="InterPro" id="IPR043502">
    <property type="entry name" value="DNA/RNA_pol_sf"/>
</dbReference>
<dbReference type="InterPro" id="IPR012337">
    <property type="entry name" value="RNaseH-like_sf"/>
</dbReference>
<reference evidence="5 6" key="1">
    <citation type="submission" date="2022-01" db="EMBL/GenBank/DDBJ databases">
        <title>A chromosomal length assembly of Cordylochernes scorpioides.</title>
        <authorList>
            <person name="Zeh D."/>
            <person name="Zeh J."/>
        </authorList>
    </citation>
    <scope>NUCLEOTIDE SEQUENCE [LARGE SCALE GENOMIC DNA]</scope>
    <source>
        <strain evidence="5">IN4F17</strain>
        <tissue evidence="5">Whole Body</tissue>
    </source>
</reference>
<dbReference type="InterPro" id="IPR004875">
    <property type="entry name" value="DDE_SF_endonuclease_dom"/>
</dbReference>